<accession>M1LNV1</accession>
<dbReference type="Pfam" id="PF00672">
    <property type="entry name" value="HAMP"/>
    <property type="match status" value="1"/>
</dbReference>
<dbReference type="eggNOG" id="COG5002">
    <property type="taxonomic scope" value="Bacteria"/>
</dbReference>
<dbReference type="SMART" id="SM00388">
    <property type="entry name" value="HisKA"/>
    <property type="match status" value="1"/>
</dbReference>
<dbReference type="PROSITE" id="PS50109">
    <property type="entry name" value="HIS_KIN"/>
    <property type="match status" value="1"/>
</dbReference>
<evidence type="ECO:0000259" key="10">
    <source>
        <dbReference type="PROSITE" id="PS50885"/>
    </source>
</evidence>
<dbReference type="FunFam" id="1.10.287.130:FF:000001">
    <property type="entry name" value="Two-component sensor histidine kinase"/>
    <property type="match status" value="1"/>
</dbReference>
<evidence type="ECO:0000256" key="7">
    <source>
        <dbReference type="ARBA" id="ARBA00023012"/>
    </source>
</evidence>
<dbReference type="Proteomes" id="UP000011728">
    <property type="component" value="Chromosome"/>
</dbReference>
<evidence type="ECO:0000256" key="4">
    <source>
        <dbReference type="ARBA" id="ARBA00022553"/>
    </source>
</evidence>
<proteinExistence type="predicted"/>
<dbReference type="InterPro" id="IPR004358">
    <property type="entry name" value="Sig_transdc_His_kin-like_C"/>
</dbReference>
<evidence type="ECO:0000313" key="11">
    <source>
        <dbReference type="EMBL" id="AGF54520.1"/>
    </source>
</evidence>
<comment type="subcellular location">
    <subcellularLocation>
        <location evidence="2">Membrane</location>
    </subcellularLocation>
</comment>
<organism evidence="11 12">
    <name type="scientific">Clostridium saccharoperbutylacetonicum N1-4(HMT)</name>
    <dbReference type="NCBI Taxonomy" id="931276"/>
    <lineage>
        <taxon>Bacteria</taxon>
        <taxon>Bacillati</taxon>
        <taxon>Bacillota</taxon>
        <taxon>Clostridia</taxon>
        <taxon>Eubacteriales</taxon>
        <taxon>Clostridiaceae</taxon>
        <taxon>Clostridium</taxon>
    </lineage>
</organism>
<protein>
    <recommendedName>
        <fullName evidence="3">histidine kinase</fullName>
        <ecNumber evidence="3">2.7.13.3</ecNumber>
    </recommendedName>
</protein>
<dbReference type="GO" id="GO:0000155">
    <property type="term" value="F:phosphorelay sensor kinase activity"/>
    <property type="evidence" value="ECO:0007669"/>
    <property type="project" value="InterPro"/>
</dbReference>
<dbReference type="InterPro" id="IPR003661">
    <property type="entry name" value="HisK_dim/P_dom"/>
</dbReference>
<sequence length="515" mass="59563">MKISIRYKLLIYMTVNIFIFALLLYGSNIFFAEKYYMSNKKSNLIETGKKISKLIAEKSPSYELDDSNLIYEIESVEKEIGGTIYVGTLDGELYYPLKNKPTPPTIEADKGSPFFKYDNNFNFPFKSNLEPPEKPEPAIKNWERYDKNSFFIVMRDPQYKIETLRYQTHLDNGLELLIWITMTGISENATISNNLTAIVGGITIIITVIWALFVSSRFTRPISEMNRITKKISELDFSQTLQVKKNDEIGELSYSINQLSYNLDNAIRELNIKNRYLEEDIEHERKLDKMRQQFISDVSHELKTPIFLIQGYADGLKANVATDEYKRNFYCDVIMEETEKMNMLIKDLLDLSKMQSGFFSVNKTNFNVSFLIKSIVSKYDYIFKEKNICMKVAVEEELIGEADPIRIEQIIVNFMNNAIEHIDDKKIIKLSINLKGNKIRVSVFNSGLPIPEESIDKIWSSFYKIDKARTRIIGGTGLGLSIVRAIQEAHKCAYGVENLYDGVEFWFEIDLAKKI</sequence>
<dbReference type="CDD" id="cd00082">
    <property type="entry name" value="HisKA"/>
    <property type="match status" value="1"/>
</dbReference>
<dbReference type="SMART" id="SM00304">
    <property type="entry name" value="HAMP"/>
    <property type="match status" value="1"/>
</dbReference>
<dbReference type="CDD" id="cd00075">
    <property type="entry name" value="HATPase"/>
    <property type="match status" value="1"/>
</dbReference>
<feature type="domain" description="Histidine kinase" evidence="9">
    <location>
        <begin position="297"/>
        <end position="513"/>
    </location>
</feature>
<keyword evidence="4" id="KW-0597">Phosphoprotein</keyword>
<dbReference type="Pfam" id="PF02518">
    <property type="entry name" value="HATPase_c"/>
    <property type="match status" value="1"/>
</dbReference>
<dbReference type="InterPro" id="IPR003594">
    <property type="entry name" value="HATPase_dom"/>
</dbReference>
<dbReference type="SMART" id="SM00387">
    <property type="entry name" value="HATPase_c"/>
    <property type="match status" value="1"/>
</dbReference>
<dbReference type="AlphaFoldDB" id="M1LNV1"/>
<dbReference type="CDD" id="cd06225">
    <property type="entry name" value="HAMP"/>
    <property type="match status" value="1"/>
</dbReference>
<dbReference type="PRINTS" id="PR00344">
    <property type="entry name" value="BCTRLSENSOR"/>
</dbReference>
<dbReference type="EMBL" id="CP004121">
    <property type="protein sequence ID" value="AGF54520.1"/>
    <property type="molecule type" value="Genomic_DNA"/>
</dbReference>
<keyword evidence="6 11" id="KW-0418">Kinase</keyword>
<dbReference type="SUPFAM" id="SSF47384">
    <property type="entry name" value="Homodimeric domain of signal transducing histidine kinase"/>
    <property type="match status" value="1"/>
</dbReference>
<keyword evidence="8" id="KW-1133">Transmembrane helix</keyword>
<keyword evidence="8" id="KW-0472">Membrane</keyword>
<gene>
    <name evidence="11" type="primary">resE4</name>
    <name evidence="11" type="ORF">Cspa_c07430</name>
</gene>
<evidence type="ECO:0000256" key="3">
    <source>
        <dbReference type="ARBA" id="ARBA00012438"/>
    </source>
</evidence>
<keyword evidence="5 11" id="KW-0808">Transferase</keyword>
<keyword evidence="12" id="KW-1185">Reference proteome</keyword>
<feature type="transmembrane region" description="Helical" evidence="8">
    <location>
        <begin position="9"/>
        <end position="31"/>
    </location>
</feature>
<dbReference type="PANTHER" id="PTHR45453">
    <property type="entry name" value="PHOSPHATE REGULON SENSOR PROTEIN PHOR"/>
    <property type="match status" value="1"/>
</dbReference>
<name>M1LNV1_9CLOT</name>
<dbReference type="InterPro" id="IPR050351">
    <property type="entry name" value="BphY/WalK/GraS-like"/>
</dbReference>
<feature type="domain" description="HAMP" evidence="10">
    <location>
        <begin position="216"/>
        <end position="268"/>
    </location>
</feature>
<keyword evidence="7" id="KW-0902">Two-component regulatory system</keyword>
<keyword evidence="8" id="KW-0812">Transmembrane</keyword>
<evidence type="ECO:0000256" key="5">
    <source>
        <dbReference type="ARBA" id="ARBA00022679"/>
    </source>
</evidence>
<dbReference type="InterPro" id="IPR036890">
    <property type="entry name" value="HATPase_C_sf"/>
</dbReference>
<dbReference type="PATRIC" id="fig|931276.5.peg.696"/>
<dbReference type="GO" id="GO:0016036">
    <property type="term" value="P:cellular response to phosphate starvation"/>
    <property type="evidence" value="ECO:0007669"/>
    <property type="project" value="TreeGrafter"/>
</dbReference>
<dbReference type="SUPFAM" id="SSF158472">
    <property type="entry name" value="HAMP domain-like"/>
    <property type="match status" value="1"/>
</dbReference>
<dbReference type="Gene3D" id="6.10.340.10">
    <property type="match status" value="1"/>
</dbReference>
<reference evidence="11 12" key="1">
    <citation type="submission" date="2013-02" db="EMBL/GenBank/DDBJ databases">
        <title>Genome sequence of Clostridium saccharoperbutylacetonicum N1-4(HMT).</title>
        <authorList>
            <person name="Poehlein A."/>
            <person name="Daniel R."/>
        </authorList>
    </citation>
    <scope>NUCLEOTIDE SEQUENCE [LARGE SCALE GENOMIC DNA]</scope>
    <source>
        <strain evidence="12">N1-4(HMT)</strain>
    </source>
</reference>
<dbReference type="OrthoDB" id="9762826at2"/>
<dbReference type="GO" id="GO:0005886">
    <property type="term" value="C:plasma membrane"/>
    <property type="evidence" value="ECO:0007669"/>
    <property type="project" value="TreeGrafter"/>
</dbReference>
<dbReference type="InterPro" id="IPR036097">
    <property type="entry name" value="HisK_dim/P_sf"/>
</dbReference>
<dbReference type="RefSeq" id="WP_015390846.1">
    <property type="nucleotide sequence ID" value="NC_020291.1"/>
</dbReference>
<evidence type="ECO:0000256" key="8">
    <source>
        <dbReference type="SAM" id="Phobius"/>
    </source>
</evidence>
<dbReference type="PROSITE" id="PS50885">
    <property type="entry name" value="HAMP"/>
    <property type="match status" value="1"/>
</dbReference>
<dbReference type="PANTHER" id="PTHR45453:SF3">
    <property type="entry name" value="HISTIDINE KINASE"/>
    <property type="match status" value="1"/>
</dbReference>
<evidence type="ECO:0000313" key="12">
    <source>
        <dbReference type="Proteomes" id="UP000011728"/>
    </source>
</evidence>
<dbReference type="EC" id="2.7.13.3" evidence="3"/>
<dbReference type="KEGG" id="csr:Cspa_c07430"/>
<feature type="transmembrane region" description="Helical" evidence="8">
    <location>
        <begin position="195"/>
        <end position="215"/>
    </location>
</feature>
<comment type="catalytic activity">
    <reaction evidence="1">
        <text>ATP + protein L-histidine = ADP + protein N-phospho-L-histidine.</text>
        <dbReference type="EC" id="2.7.13.3"/>
    </reaction>
</comment>
<dbReference type="Gene3D" id="3.30.565.10">
    <property type="entry name" value="Histidine kinase-like ATPase, C-terminal domain"/>
    <property type="match status" value="1"/>
</dbReference>
<dbReference type="Pfam" id="PF00512">
    <property type="entry name" value="HisKA"/>
    <property type="match status" value="1"/>
</dbReference>
<dbReference type="HOGENOM" id="CLU_000445_89_6_9"/>
<dbReference type="GO" id="GO:0004721">
    <property type="term" value="F:phosphoprotein phosphatase activity"/>
    <property type="evidence" value="ECO:0007669"/>
    <property type="project" value="TreeGrafter"/>
</dbReference>
<dbReference type="SUPFAM" id="SSF55874">
    <property type="entry name" value="ATPase domain of HSP90 chaperone/DNA topoisomerase II/histidine kinase"/>
    <property type="match status" value="1"/>
</dbReference>
<evidence type="ECO:0000259" key="9">
    <source>
        <dbReference type="PROSITE" id="PS50109"/>
    </source>
</evidence>
<dbReference type="InterPro" id="IPR003660">
    <property type="entry name" value="HAMP_dom"/>
</dbReference>
<evidence type="ECO:0000256" key="6">
    <source>
        <dbReference type="ARBA" id="ARBA00022777"/>
    </source>
</evidence>
<dbReference type="InterPro" id="IPR005467">
    <property type="entry name" value="His_kinase_dom"/>
</dbReference>
<evidence type="ECO:0000256" key="1">
    <source>
        <dbReference type="ARBA" id="ARBA00000085"/>
    </source>
</evidence>
<evidence type="ECO:0000256" key="2">
    <source>
        <dbReference type="ARBA" id="ARBA00004370"/>
    </source>
</evidence>
<dbReference type="Gene3D" id="1.10.287.130">
    <property type="match status" value="1"/>
</dbReference>